<reference evidence="4" key="1">
    <citation type="submission" date="2022-04" db="EMBL/GenBank/DDBJ databases">
        <title>Roseibium sp. CAU 1639 isolated from mud.</title>
        <authorList>
            <person name="Kim W."/>
        </authorList>
    </citation>
    <scope>NUCLEOTIDE SEQUENCE</scope>
    <source>
        <strain evidence="4">CAU 1639</strain>
    </source>
</reference>
<evidence type="ECO:0000313" key="4">
    <source>
        <dbReference type="EMBL" id="MCK7615347.1"/>
    </source>
</evidence>
<dbReference type="PROSITE" id="PS00194">
    <property type="entry name" value="THIOREDOXIN_1"/>
    <property type="match status" value="1"/>
</dbReference>
<dbReference type="Proteomes" id="UP001431221">
    <property type="component" value="Unassembled WGS sequence"/>
</dbReference>
<evidence type="ECO:0000256" key="1">
    <source>
        <dbReference type="ARBA" id="ARBA00023284"/>
    </source>
</evidence>
<dbReference type="InterPro" id="IPR041737">
    <property type="entry name" value="SoxW"/>
</dbReference>
<dbReference type="RefSeq" id="WP_248158664.1">
    <property type="nucleotide sequence ID" value="NZ_JALNMJ010000024.1"/>
</dbReference>
<dbReference type="CDD" id="cd02951">
    <property type="entry name" value="SoxW"/>
    <property type="match status" value="1"/>
</dbReference>
<evidence type="ECO:0000313" key="5">
    <source>
        <dbReference type="Proteomes" id="UP001431221"/>
    </source>
</evidence>
<accession>A0ABT0H0X4</accession>
<organism evidence="4 5">
    <name type="scientific">Roseibium sediminicola</name>
    <dbReference type="NCBI Taxonomy" id="2933272"/>
    <lineage>
        <taxon>Bacteria</taxon>
        <taxon>Pseudomonadati</taxon>
        <taxon>Pseudomonadota</taxon>
        <taxon>Alphaproteobacteria</taxon>
        <taxon>Hyphomicrobiales</taxon>
        <taxon>Stappiaceae</taxon>
        <taxon>Roseibium</taxon>
    </lineage>
</organism>
<dbReference type="Pfam" id="PF13098">
    <property type="entry name" value="Thioredoxin_2"/>
    <property type="match status" value="1"/>
</dbReference>
<comment type="caution">
    <text evidence="4">The sequence shown here is derived from an EMBL/GenBank/DDBJ whole genome shotgun (WGS) entry which is preliminary data.</text>
</comment>
<gene>
    <name evidence="4" type="ORF">M0H32_24530</name>
</gene>
<proteinExistence type="predicted"/>
<dbReference type="InterPro" id="IPR036249">
    <property type="entry name" value="Thioredoxin-like_sf"/>
</dbReference>
<feature type="chain" id="PRO_5045759099" evidence="2">
    <location>
        <begin position="24"/>
        <end position="197"/>
    </location>
</feature>
<dbReference type="InterPro" id="IPR017937">
    <property type="entry name" value="Thioredoxin_CS"/>
</dbReference>
<evidence type="ECO:0000256" key="2">
    <source>
        <dbReference type="SAM" id="SignalP"/>
    </source>
</evidence>
<feature type="domain" description="Thioredoxin-like fold" evidence="3">
    <location>
        <begin position="51"/>
        <end position="135"/>
    </location>
</feature>
<keyword evidence="5" id="KW-1185">Reference proteome</keyword>
<dbReference type="SUPFAM" id="SSF52833">
    <property type="entry name" value="Thioredoxin-like"/>
    <property type="match status" value="1"/>
</dbReference>
<protein>
    <submittedName>
        <fullName evidence="4">Thioredoxin family protein</fullName>
    </submittedName>
</protein>
<dbReference type="InterPro" id="IPR012336">
    <property type="entry name" value="Thioredoxin-like_fold"/>
</dbReference>
<keyword evidence="1" id="KW-0676">Redox-active center</keyword>
<evidence type="ECO:0000259" key="3">
    <source>
        <dbReference type="Pfam" id="PF13098"/>
    </source>
</evidence>
<dbReference type="Gene3D" id="3.40.30.10">
    <property type="entry name" value="Glutaredoxin"/>
    <property type="match status" value="1"/>
</dbReference>
<name>A0ABT0H0X4_9HYPH</name>
<dbReference type="EMBL" id="JALNMJ010000024">
    <property type="protein sequence ID" value="MCK7615347.1"/>
    <property type="molecule type" value="Genomic_DNA"/>
</dbReference>
<feature type="signal peptide" evidence="2">
    <location>
        <begin position="1"/>
        <end position="23"/>
    </location>
</feature>
<sequence>MRILTALITAVVITATSYLPGIAATMGEDGLHKQPWFTITFKDMAEDIQAASEEGKRLVVIFEQRGCTYCRQMHEKLFSDPEVTDFIKEHFMVVQYNMFGDEEVIDLDGEELTEKTAARKWGYVFTPTIVFLPEEVPEDGSVSEVAVATMPGLFGKWTFLNMFRWVHEKGYEGEEHFQKYHARIYNELREEGRIDSE</sequence>
<keyword evidence="2" id="KW-0732">Signal</keyword>